<dbReference type="Proteomes" id="UP001596388">
    <property type="component" value="Unassembled WGS sequence"/>
</dbReference>
<dbReference type="GeneID" id="79270753"/>
<reference evidence="13 14" key="1">
    <citation type="journal article" date="2019" name="Int. J. Syst. Evol. Microbiol.">
        <title>The Global Catalogue of Microorganisms (GCM) 10K type strain sequencing project: providing services to taxonomists for standard genome sequencing and annotation.</title>
        <authorList>
            <consortium name="The Broad Institute Genomics Platform"/>
            <consortium name="The Broad Institute Genome Sequencing Center for Infectious Disease"/>
            <person name="Wu L."/>
            <person name="Ma J."/>
        </authorList>
    </citation>
    <scope>NUCLEOTIDE SEQUENCE [LARGE SCALE GENOMIC DNA]</scope>
    <source>
        <strain evidence="13 14">DT55</strain>
    </source>
</reference>
<feature type="domain" description="ABC transporter" evidence="12">
    <location>
        <begin position="4"/>
        <end position="234"/>
    </location>
</feature>
<protein>
    <recommendedName>
        <fullName evidence="9">Molybdate/tungstate import ATP-binding protein WtpC</fullName>
        <ecNumber evidence="8">7.3.2.6</ecNumber>
    </recommendedName>
</protein>
<name>A0ABD5X2A1_9EURY</name>
<keyword evidence="2" id="KW-0813">Transport</keyword>
<dbReference type="GO" id="GO:0005524">
    <property type="term" value="F:ATP binding"/>
    <property type="evidence" value="ECO:0007669"/>
    <property type="project" value="UniProtKB-KW"/>
</dbReference>
<evidence type="ECO:0000256" key="1">
    <source>
        <dbReference type="ARBA" id="ARBA00004202"/>
    </source>
</evidence>
<evidence type="ECO:0000256" key="3">
    <source>
        <dbReference type="ARBA" id="ARBA00022505"/>
    </source>
</evidence>
<comment type="subunit">
    <text evidence="7">The complex is composed of two ATP-binding proteins (WtpC), two transmembrane proteins (WtpB) and a solute-binding protein (WtpA).</text>
</comment>
<dbReference type="SUPFAM" id="SSF50331">
    <property type="entry name" value="MOP-like"/>
    <property type="match status" value="1"/>
</dbReference>
<evidence type="ECO:0000256" key="7">
    <source>
        <dbReference type="ARBA" id="ARBA00038781"/>
    </source>
</evidence>
<dbReference type="InterPro" id="IPR017871">
    <property type="entry name" value="ABC_transporter-like_CS"/>
</dbReference>
<evidence type="ECO:0000256" key="4">
    <source>
        <dbReference type="ARBA" id="ARBA00022741"/>
    </source>
</evidence>
<comment type="caution">
    <text evidence="13">The sequence shown here is derived from an EMBL/GenBank/DDBJ whole genome shotgun (WGS) entry which is preliminary data.</text>
</comment>
<dbReference type="Pfam" id="PF00005">
    <property type="entry name" value="ABC_tran"/>
    <property type="match status" value="1"/>
</dbReference>
<evidence type="ECO:0000313" key="14">
    <source>
        <dbReference type="Proteomes" id="UP001596388"/>
    </source>
</evidence>
<evidence type="ECO:0000256" key="8">
    <source>
        <dbReference type="ARBA" id="ARBA00039025"/>
    </source>
</evidence>
<comment type="catalytic activity">
    <reaction evidence="10">
        <text>tungstate(in) + ATP + H2O = tungstate(out) + ADP + phosphate + H(+)</text>
        <dbReference type="Rhea" id="RHEA:35027"/>
        <dbReference type="ChEBI" id="CHEBI:15377"/>
        <dbReference type="ChEBI" id="CHEBI:15378"/>
        <dbReference type="ChEBI" id="CHEBI:30616"/>
        <dbReference type="ChEBI" id="CHEBI:43474"/>
        <dbReference type="ChEBI" id="CHEBI:46502"/>
        <dbReference type="ChEBI" id="CHEBI:456216"/>
        <dbReference type="EC" id="7.3.2.6"/>
    </reaction>
</comment>
<keyword evidence="14" id="KW-1185">Reference proteome</keyword>
<dbReference type="AlphaFoldDB" id="A0ABD5X2A1"/>
<keyword evidence="3" id="KW-0500">Molybdenum</keyword>
<comment type="subcellular location">
    <subcellularLocation>
        <location evidence="1">Cell membrane</location>
        <topology evidence="1">Peripheral membrane protein</topology>
    </subcellularLocation>
</comment>
<dbReference type="GO" id="GO:0005886">
    <property type="term" value="C:plasma membrane"/>
    <property type="evidence" value="ECO:0007669"/>
    <property type="project" value="UniProtKB-SubCell"/>
</dbReference>
<dbReference type="GO" id="GO:1901238">
    <property type="term" value="F:ABC-type tungstate transporter activity"/>
    <property type="evidence" value="ECO:0007669"/>
    <property type="project" value="UniProtKB-EC"/>
</dbReference>
<dbReference type="PROSITE" id="PS00211">
    <property type="entry name" value="ABC_TRANSPORTER_1"/>
    <property type="match status" value="1"/>
</dbReference>
<dbReference type="Gene3D" id="3.40.50.300">
    <property type="entry name" value="P-loop containing nucleotide triphosphate hydrolases"/>
    <property type="match status" value="1"/>
</dbReference>
<dbReference type="Gene3D" id="2.40.50.100">
    <property type="match status" value="1"/>
</dbReference>
<organism evidence="13 14">
    <name type="scientific">Halobaculum marinum</name>
    <dbReference type="NCBI Taxonomy" id="3031996"/>
    <lineage>
        <taxon>Archaea</taxon>
        <taxon>Methanobacteriati</taxon>
        <taxon>Methanobacteriota</taxon>
        <taxon>Stenosarchaea group</taxon>
        <taxon>Halobacteria</taxon>
        <taxon>Halobacteriales</taxon>
        <taxon>Haloferacaceae</taxon>
        <taxon>Halobaculum</taxon>
    </lineage>
</organism>
<comment type="similarity">
    <text evidence="6">Belongs to the ABC transporter superfamily. Sulfate/tungstate importer (TC 3.A.1.6) family.</text>
</comment>
<dbReference type="PROSITE" id="PS50893">
    <property type="entry name" value="ABC_TRANSPORTER_2"/>
    <property type="match status" value="1"/>
</dbReference>
<dbReference type="InterPro" id="IPR013611">
    <property type="entry name" value="Transp-assoc_OB_typ2"/>
</dbReference>
<dbReference type="InterPro" id="IPR003593">
    <property type="entry name" value="AAA+_ATPase"/>
</dbReference>
<evidence type="ECO:0000256" key="11">
    <source>
        <dbReference type="ARBA" id="ARBA00057369"/>
    </source>
</evidence>
<dbReference type="InterPro" id="IPR027417">
    <property type="entry name" value="P-loop_NTPase"/>
</dbReference>
<sequence>MSLLNVRGLTKEFGDLTAVDDVSFDIEDGEFVSILGPSGSGKSTVLRMVAGFEEPTAGDIDLDGAGIVGSPPFERDVNMVFQNLALFPHLTVAENIGYGLKQSGVPADERRERTERMLEMVRLSGYGDRTPSELSGGEQQRVALARALVNEPALVLFDEPLSSLDRKLRQHMQTELQRIQAETDTTFLYVTHDQEVALAVSDRLVVLDEGRIQQIGTVEDLYEAPESRFVADFIGDVNAVEARVTDVGDDGVTVDAGTGPVSVPADAAGDVAVDDPVDVCVRPFQVGLADPPAAAGEGTFSSTGVVRNRSYQGSDSLYGVDTDAWGRISAEVRGGSFDIDDDVAVEWDAADVHVYRREERPEDGTEGA</sequence>
<dbReference type="PANTHER" id="PTHR42781">
    <property type="entry name" value="SPERMIDINE/PUTRESCINE IMPORT ATP-BINDING PROTEIN POTA"/>
    <property type="match status" value="1"/>
</dbReference>
<dbReference type="RefSeq" id="WP_276237174.1">
    <property type="nucleotide sequence ID" value="NZ_CP119989.1"/>
</dbReference>
<dbReference type="InterPro" id="IPR003439">
    <property type="entry name" value="ABC_transporter-like_ATP-bd"/>
</dbReference>
<dbReference type="SUPFAM" id="SSF52540">
    <property type="entry name" value="P-loop containing nucleoside triphosphate hydrolases"/>
    <property type="match status" value="1"/>
</dbReference>
<evidence type="ECO:0000256" key="2">
    <source>
        <dbReference type="ARBA" id="ARBA00022448"/>
    </source>
</evidence>
<comment type="function">
    <text evidence="11">Part of the ABC transporter complex WtpABC involved in molybdate/tungstate import. Responsible for energy coupling to the transport system.</text>
</comment>
<evidence type="ECO:0000256" key="6">
    <source>
        <dbReference type="ARBA" id="ARBA00038307"/>
    </source>
</evidence>
<evidence type="ECO:0000256" key="10">
    <source>
        <dbReference type="ARBA" id="ARBA00047936"/>
    </source>
</evidence>
<gene>
    <name evidence="13" type="ORF">ACFQKD_13510</name>
</gene>
<dbReference type="SMART" id="SM00382">
    <property type="entry name" value="AAA"/>
    <property type="match status" value="1"/>
</dbReference>
<dbReference type="InterPro" id="IPR050093">
    <property type="entry name" value="ABC_SmlMolc_Importer"/>
</dbReference>
<accession>A0ABD5X2A1</accession>
<dbReference type="FunFam" id="3.40.50.300:FF:000425">
    <property type="entry name" value="Probable ABC transporter, ATP-binding subunit"/>
    <property type="match status" value="1"/>
</dbReference>
<dbReference type="EC" id="7.3.2.6" evidence="8"/>
<keyword evidence="5 13" id="KW-0067">ATP-binding</keyword>
<evidence type="ECO:0000256" key="9">
    <source>
        <dbReference type="ARBA" id="ARBA00041133"/>
    </source>
</evidence>
<proteinExistence type="inferred from homology"/>
<keyword evidence="4" id="KW-0547">Nucleotide-binding</keyword>
<dbReference type="Pfam" id="PF08402">
    <property type="entry name" value="TOBE_2"/>
    <property type="match status" value="1"/>
</dbReference>
<dbReference type="EMBL" id="JBHTAG010000003">
    <property type="protein sequence ID" value="MFC7098323.1"/>
    <property type="molecule type" value="Genomic_DNA"/>
</dbReference>
<dbReference type="PANTHER" id="PTHR42781:SF4">
    <property type="entry name" value="SPERMIDINE_PUTRESCINE IMPORT ATP-BINDING PROTEIN POTA"/>
    <property type="match status" value="1"/>
</dbReference>
<dbReference type="InterPro" id="IPR008995">
    <property type="entry name" value="Mo/tungstate-bd_C_term_dom"/>
</dbReference>
<evidence type="ECO:0000313" key="13">
    <source>
        <dbReference type="EMBL" id="MFC7098323.1"/>
    </source>
</evidence>
<evidence type="ECO:0000256" key="5">
    <source>
        <dbReference type="ARBA" id="ARBA00022840"/>
    </source>
</evidence>
<evidence type="ECO:0000259" key="12">
    <source>
        <dbReference type="PROSITE" id="PS50893"/>
    </source>
</evidence>